<feature type="transmembrane region" description="Helical" evidence="1">
    <location>
        <begin position="12"/>
        <end position="30"/>
    </location>
</feature>
<dbReference type="STRING" id="1069642.Bdt_0470"/>
<gene>
    <name evidence="2" type="ORF">Bdt_0470</name>
</gene>
<dbReference type="AlphaFoldDB" id="K7YRF7"/>
<organism evidence="2 3">
    <name type="scientific">Bdellovibrio bacteriovorus str. Tiberius</name>
    <dbReference type="NCBI Taxonomy" id="1069642"/>
    <lineage>
        <taxon>Bacteria</taxon>
        <taxon>Pseudomonadati</taxon>
        <taxon>Bdellovibrionota</taxon>
        <taxon>Bdellovibrionia</taxon>
        <taxon>Bdellovibrionales</taxon>
        <taxon>Pseudobdellovibrionaceae</taxon>
        <taxon>Bdellovibrio</taxon>
    </lineage>
</organism>
<keyword evidence="1" id="KW-1133">Transmembrane helix</keyword>
<evidence type="ECO:0000256" key="1">
    <source>
        <dbReference type="SAM" id="Phobius"/>
    </source>
</evidence>
<dbReference type="RefSeq" id="WP_015089661.1">
    <property type="nucleotide sequence ID" value="NC_019567.1"/>
</dbReference>
<dbReference type="EMBL" id="CP002930">
    <property type="protein sequence ID" value="AFY00178.1"/>
    <property type="molecule type" value="Genomic_DNA"/>
</dbReference>
<dbReference type="PATRIC" id="fig|1069642.3.peg.464"/>
<reference evidence="2 3" key="1">
    <citation type="journal article" date="2012" name="BMC Genomics">
        <title>Genome analysis of a simultaneously predatory and prey-independent, novel Bdellovibrio bacteriovorus from the River Tiber, supports in silico predictions of both ancient and recent lateral gene transfer from diverse bacteria.</title>
        <authorList>
            <person name="Hobley L."/>
            <person name="Lerner T.R."/>
            <person name="Williams L.E."/>
            <person name="Lambert C."/>
            <person name="Till R."/>
            <person name="Milner D.S."/>
            <person name="Basford S.M."/>
            <person name="Capeness M.J."/>
            <person name="Fenton A.K."/>
            <person name="Atterbury R.J."/>
            <person name="Harris M.A."/>
            <person name="Sockett R.E."/>
        </authorList>
    </citation>
    <scope>NUCLEOTIDE SEQUENCE [LARGE SCALE GENOMIC DNA]</scope>
    <source>
        <strain evidence="2 3">Tiberius</strain>
    </source>
</reference>
<dbReference type="KEGG" id="bbat:Bdt_0470"/>
<keyword evidence="1" id="KW-0472">Membrane</keyword>
<name>K7YRF7_BDEBC</name>
<sequence>MFKAQPSDTQFIIVTFVLVLLLGIPTFMNLTEDSAVVAEEEVFETANAPALAGGREPASIPSAKVAAVSRLTQFDLSCAKKALSPLSVDSGYVQFEGKNCLRGFKEGDVEIINKSNGYTASIFLRGTDKYQTDLIQLKKGDNEITIRYRERSGKAVEEVLLVHSSQI</sequence>
<proteinExistence type="predicted"/>
<evidence type="ECO:0000313" key="3">
    <source>
        <dbReference type="Proteomes" id="UP000010074"/>
    </source>
</evidence>
<protein>
    <submittedName>
        <fullName evidence="2">Uncharacterized protein</fullName>
    </submittedName>
</protein>
<dbReference type="Proteomes" id="UP000010074">
    <property type="component" value="Chromosome"/>
</dbReference>
<dbReference type="HOGENOM" id="CLU_1615785_0_0_7"/>
<accession>K7YRF7</accession>
<dbReference type="OrthoDB" id="5293672at2"/>
<keyword evidence="1" id="KW-0812">Transmembrane</keyword>
<evidence type="ECO:0000313" key="2">
    <source>
        <dbReference type="EMBL" id="AFY00178.1"/>
    </source>
</evidence>